<sequence length="544" mass="60659">MKQPEDLKGDYIGRTASDDNEAPDFEEVPIWIDPSKDGSQSGTVFDNDVPDPDLNSFAVIERGNDKILQYGRVSSGYEYSSRAEPGIQQRDKSMGYEAREIRESPLDEDVFRVIRVELLGEVKFKDESELKDPDEKRWELRRPTKLPQVGQKVYELGASELATLLEMPSAEDGLEIGSIESGGESVPFRLDQKFISRHVAILGRTGVGKTHTGHVIIEEMIRHNRDEQGVPVVTFDAEDDVGNMAEDVGGITLKPEDDTMHVPFQVIGWSEYSRFLGSMATEKQRQVIARAYSRIHREALENLENDGEIGVGIREFKQYVIESASNFDYNRTEQAVIRATSVITGSSVLSGSMNDWEDLLRENPIVNIDISGLGDSNRGIVVSAVARLLRILRTENQVPPFMLAIDEAHEFVPSGTSNQSTAVVRDLVKTARHIGIGVMLMTQSPSELDSRTLRTCNTYITLALSKPEVNEIKGLLSDLSDRSLTQIPNMERGRAFVGAARDIMTHTVPVEVRGRETEGGTPTPNLFERSETWFDQSGGRQQEE</sequence>
<reference evidence="7" key="1">
    <citation type="submission" date="2021-07" db="EMBL/GenBank/DDBJ databases">
        <title>Studies on halocins as antimicrobial molecules from haloarchaea.</title>
        <authorList>
            <person name="Kumar S."/>
            <person name="Khare S.K."/>
        </authorList>
    </citation>
    <scope>NUCLEOTIDE SEQUENCE</scope>
    <source>
        <strain evidence="7">NCIM 5678</strain>
    </source>
</reference>
<evidence type="ECO:0000256" key="3">
    <source>
        <dbReference type="ARBA" id="ARBA00048954"/>
    </source>
</evidence>
<evidence type="ECO:0000256" key="5">
    <source>
        <dbReference type="SAM" id="MobiDB-lite"/>
    </source>
</evidence>
<evidence type="ECO:0000256" key="4">
    <source>
        <dbReference type="ARBA" id="ARBA00048988"/>
    </source>
</evidence>
<dbReference type="GO" id="GO:0005524">
    <property type="term" value="F:ATP binding"/>
    <property type="evidence" value="ECO:0007669"/>
    <property type="project" value="UniProtKB-KW"/>
</dbReference>
<dbReference type="Gene3D" id="3.40.50.300">
    <property type="entry name" value="P-loop containing nucleotide triphosphate hydrolases"/>
    <property type="match status" value="2"/>
</dbReference>
<dbReference type="InterPro" id="IPR003593">
    <property type="entry name" value="AAA+_ATPase"/>
</dbReference>
<feature type="compositionally biased region" description="Polar residues" evidence="5">
    <location>
        <begin position="533"/>
        <end position="544"/>
    </location>
</feature>
<evidence type="ECO:0000256" key="1">
    <source>
        <dbReference type="ARBA" id="ARBA00007816"/>
    </source>
</evidence>
<organism evidence="7 8">
    <name type="scientific">Haloferax larsenii</name>
    <dbReference type="NCBI Taxonomy" id="302484"/>
    <lineage>
        <taxon>Archaea</taxon>
        <taxon>Methanobacteriati</taxon>
        <taxon>Methanobacteriota</taxon>
        <taxon>Stenosarchaea group</taxon>
        <taxon>Halobacteria</taxon>
        <taxon>Halobacteriales</taxon>
        <taxon>Haloferacaceae</taxon>
        <taxon>Haloferax</taxon>
    </lineage>
</organism>
<dbReference type="GeneID" id="74527722"/>
<evidence type="ECO:0000313" key="7">
    <source>
        <dbReference type="EMBL" id="UVE50774.1"/>
    </source>
</evidence>
<proteinExistence type="inferred from homology"/>
<feature type="region of interest" description="Disordered" evidence="5">
    <location>
        <begin position="31"/>
        <end position="50"/>
    </location>
</feature>
<dbReference type="EMBL" id="CP078063">
    <property type="protein sequence ID" value="UVE50774.1"/>
    <property type="molecule type" value="Genomic_DNA"/>
</dbReference>
<comment type="similarity">
    <text evidence="1">Belongs to the HerA family.</text>
</comment>
<dbReference type="PANTHER" id="PTHR42957:SF1">
    <property type="entry name" value="HELICASE MJ1565-RELATED"/>
    <property type="match status" value="1"/>
</dbReference>
<name>A0ABY5REJ8_HALLR</name>
<dbReference type="SUPFAM" id="SSF52540">
    <property type="entry name" value="P-loop containing nucleoside triphosphate hydrolases"/>
    <property type="match status" value="1"/>
</dbReference>
<dbReference type="RefSeq" id="WP_258302772.1">
    <property type="nucleotide sequence ID" value="NZ_CP078063.1"/>
</dbReference>
<keyword evidence="7" id="KW-0547">Nucleotide-binding</keyword>
<protein>
    <submittedName>
        <fullName evidence="7">ATP-binding protein</fullName>
    </submittedName>
</protein>
<dbReference type="PANTHER" id="PTHR42957">
    <property type="entry name" value="HELICASE MJ1565-RELATED"/>
    <property type="match status" value="1"/>
</dbReference>
<comment type="catalytic activity">
    <reaction evidence="2">
        <text>Couples ATP hydrolysis with the unwinding of duplex DNA by translocating in the 3'-5' direction.</text>
        <dbReference type="EC" id="5.6.2.4"/>
    </reaction>
</comment>
<gene>
    <name evidence="7" type="ORF">KU306_02465</name>
</gene>
<keyword evidence="7" id="KW-0067">ATP-binding</keyword>
<accession>A0ABY5REJ8</accession>
<comment type="catalytic activity">
    <reaction evidence="4">
        <text>ATP + H2O = ADP + phosphate + H(+)</text>
        <dbReference type="Rhea" id="RHEA:13065"/>
        <dbReference type="ChEBI" id="CHEBI:15377"/>
        <dbReference type="ChEBI" id="CHEBI:15378"/>
        <dbReference type="ChEBI" id="CHEBI:30616"/>
        <dbReference type="ChEBI" id="CHEBI:43474"/>
        <dbReference type="ChEBI" id="CHEBI:456216"/>
        <dbReference type="EC" id="5.6.2.4"/>
    </reaction>
</comment>
<comment type="catalytic activity">
    <reaction evidence="3">
        <text>ATP + H2O = ADP + phosphate + H(+)</text>
        <dbReference type="Rhea" id="RHEA:13065"/>
        <dbReference type="ChEBI" id="CHEBI:15377"/>
        <dbReference type="ChEBI" id="CHEBI:15378"/>
        <dbReference type="ChEBI" id="CHEBI:30616"/>
        <dbReference type="ChEBI" id="CHEBI:43474"/>
        <dbReference type="ChEBI" id="CHEBI:456216"/>
        <dbReference type="EC" id="5.6.2.3"/>
    </reaction>
</comment>
<dbReference type="InterPro" id="IPR008571">
    <property type="entry name" value="HerA-like"/>
</dbReference>
<dbReference type="Proteomes" id="UP001058330">
    <property type="component" value="Chromosome"/>
</dbReference>
<feature type="region of interest" description="Disordered" evidence="5">
    <location>
        <begin position="1"/>
        <end position="23"/>
    </location>
</feature>
<evidence type="ECO:0000256" key="2">
    <source>
        <dbReference type="ARBA" id="ARBA00034617"/>
    </source>
</evidence>
<feature type="compositionally biased region" description="Basic and acidic residues" evidence="5">
    <location>
        <begin position="1"/>
        <end position="11"/>
    </location>
</feature>
<feature type="region of interest" description="Disordered" evidence="5">
    <location>
        <begin position="514"/>
        <end position="544"/>
    </location>
</feature>
<evidence type="ECO:0000259" key="6">
    <source>
        <dbReference type="SMART" id="SM00382"/>
    </source>
</evidence>
<feature type="domain" description="AAA+ ATPase" evidence="6">
    <location>
        <begin position="195"/>
        <end position="464"/>
    </location>
</feature>
<evidence type="ECO:0000313" key="8">
    <source>
        <dbReference type="Proteomes" id="UP001058330"/>
    </source>
</evidence>
<dbReference type="InterPro" id="IPR027417">
    <property type="entry name" value="P-loop_NTPase"/>
</dbReference>
<dbReference type="Pfam" id="PF01935">
    <property type="entry name" value="DUF87"/>
    <property type="match status" value="1"/>
</dbReference>
<keyword evidence="8" id="KW-1185">Reference proteome</keyword>
<dbReference type="InterPro" id="IPR002789">
    <property type="entry name" value="HerA_central"/>
</dbReference>
<dbReference type="SMART" id="SM00382">
    <property type="entry name" value="AAA"/>
    <property type="match status" value="1"/>
</dbReference>